<reference evidence="2 3" key="2">
    <citation type="submission" date="2024-01" db="EMBL/GenBank/DDBJ databases">
        <authorList>
            <person name="Xie X."/>
        </authorList>
    </citation>
    <scope>NUCLEOTIDE SEQUENCE [LARGE SCALE GENOMIC DNA]</scope>
    <source>
        <strain evidence="2">SCUT-1</strain>
    </source>
</reference>
<keyword evidence="2" id="KW-0540">Nuclease</keyword>
<dbReference type="CDD" id="cd06260">
    <property type="entry name" value="DUF820-like"/>
    <property type="match status" value="1"/>
</dbReference>
<dbReference type="EMBL" id="JAYMYJ010000083">
    <property type="protein sequence ID" value="MEB4591026.1"/>
    <property type="molecule type" value="Genomic_DNA"/>
</dbReference>
<feature type="domain" description="Putative restriction endonuclease" evidence="1">
    <location>
        <begin position="14"/>
        <end position="180"/>
    </location>
</feature>
<dbReference type="PANTHER" id="PTHR36558">
    <property type="entry name" value="GLR1098 PROTEIN"/>
    <property type="match status" value="1"/>
</dbReference>
<gene>
    <name evidence="2" type="ORF">VSS37_08565</name>
</gene>
<dbReference type="Pfam" id="PF05685">
    <property type="entry name" value="Uma2"/>
    <property type="match status" value="1"/>
</dbReference>
<evidence type="ECO:0000259" key="1">
    <source>
        <dbReference type="Pfam" id="PF05685"/>
    </source>
</evidence>
<accession>A0ABU6CW05</accession>
<sequence>MGYALLKDSRISPDEYLAGEQITDNKYEYIDGEVYAMAGASDSHVKVSGNAYALIKQHLRGSGCSTYIADMKVRIGQDEAFFYPDVMVTCDPADQLPEQDYVKNFPKLIIEVLSPSTESKDRGSKFIRYRQLVSLQEYVLVDPNHYYVEVFRRQNADEWLLSTCLGQDASLTLQSIGLTLSLLDLYEDVRFGMPPAP</sequence>
<keyword evidence="3" id="KW-1185">Reference proteome</keyword>
<dbReference type="RefSeq" id="WP_324694413.1">
    <property type="nucleotide sequence ID" value="NZ_JAYMYJ010000083.1"/>
</dbReference>
<keyword evidence="2" id="KW-0378">Hydrolase</keyword>
<evidence type="ECO:0000313" key="2">
    <source>
        <dbReference type="EMBL" id="MEB4591026.1"/>
    </source>
</evidence>
<keyword evidence="2" id="KW-0255">Endonuclease</keyword>
<dbReference type="Gene3D" id="3.90.1570.10">
    <property type="entry name" value="tt1808, chain A"/>
    <property type="match status" value="1"/>
</dbReference>
<dbReference type="InterPro" id="IPR012296">
    <property type="entry name" value="Nuclease_put_TT1808"/>
</dbReference>
<comment type="caution">
    <text evidence="2">The sequence shown here is derived from an EMBL/GenBank/DDBJ whole genome shotgun (WGS) entry which is preliminary data.</text>
</comment>
<evidence type="ECO:0000313" key="3">
    <source>
        <dbReference type="Proteomes" id="UP001308005"/>
    </source>
</evidence>
<dbReference type="SUPFAM" id="SSF52980">
    <property type="entry name" value="Restriction endonuclease-like"/>
    <property type="match status" value="1"/>
</dbReference>
<proteinExistence type="predicted"/>
<dbReference type="InterPro" id="IPR008538">
    <property type="entry name" value="Uma2"/>
</dbReference>
<organism evidence="2 3">
    <name type="scientific">Candidatus Thiothrix phosphatis</name>
    <dbReference type="NCBI Taxonomy" id="3112415"/>
    <lineage>
        <taxon>Bacteria</taxon>
        <taxon>Pseudomonadati</taxon>
        <taxon>Pseudomonadota</taxon>
        <taxon>Gammaproteobacteria</taxon>
        <taxon>Thiotrichales</taxon>
        <taxon>Thiotrichaceae</taxon>
        <taxon>Thiothrix</taxon>
    </lineage>
</organism>
<dbReference type="PANTHER" id="PTHR36558:SF1">
    <property type="entry name" value="RESTRICTION ENDONUCLEASE DOMAIN-CONTAINING PROTEIN-RELATED"/>
    <property type="match status" value="1"/>
</dbReference>
<dbReference type="Proteomes" id="UP001308005">
    <property type="component" value="Unassembled WGS sequence"/>
</dbReference>
<protein>
    <submittedName>
        <fullName evidence="2">Uma2 family endonuclease</fullName>
    </submittedName>
</protein>
<name>A0ABU6CW05_9GAMM</name>
<dbReference type="InterPro" id="IPR011335">
    <property type="entry name" value="Restrct_endonuc-II-like"/>
</dbReference>
<dbReference type="GO" id="GO:0004519">
    <property type="term" value="F:endonuclease activity"/>
    <property type="evidence" value="ECO:0007669"/>
    <property type="project" value="UniProtKB-KW"/>
</dbReference>
<reference evidence="3" key="1">
    <citation type="submission" date="2023-07" db="EMBL/GenBank/DDBJ databases">
        <title>The carbon used by Thiothrix.</title>
        <authorList>
            <person name="Chen L."/>
        </authorList>
    </citation>
    <scope>NUCLEOTIDE SEQUENCE [LARGE SCALE GENOMIC DNA]</scope>
</reference>